<evidence type="ECO:0000259" key="1">
    <source>
        <dbReference type="PROSITE" id="PS50995"/>
    </source>
</evidence>
<dbReference type="PATRIC" id="fig|216463.3.peg.1781"/>
<protein>
    <submittedName>
        <fullName evidence="2">Transcriptional regulator</fullName>
    </submittedName>
</protein>
<feature type="domain" description="HTH marR-type" evidence="1">
    <location>
        <begin position="1"/>
        <end position="131"/>
    </location>
</feature>
<proteinExistence type="predicted"/>
<dbReference type="EMBL" id="JZCR01000025">
    <property type="protein sequence ID" value="KJW11637.1"/>
    <property type="molecule type" value="Genomic_DNA"/>
</dbReference>
<dbReference type="OrthoDB" id="1903871at2"/>
<name>A0A0F3RS71_9LACO</name>
<dbReference type="InterPro" id="IPR036388">
    <property type="entry name" value="WH-like_DNA-bd_sf"/>
</dbReference>
<dbReference type="Pfam" id="PF12802">
    <property type="entry name" value="MarR_2"/>
    <property type="match status" value="1"/>
</dbReference>
<dbReference type="Gene3D" id="1.10.10.10">
    <property type="entry name" value="Winged helix-like DNA-binding domain superfamily/Winged helix DNA-binding domain"/>
    <property type="match status" value="1"/>
</dbReference>
<dbReference type="PANTHER" id="PTHR33164:SF43">
    <property type="entry name" value="HTH-TYPE TRANSCRIPTIONAL REPRESSOR YETL"/>
    <property type="match status" value="1"/>
</dbReference>
<evidence type="ECO:0000313" key="3">
    <source>
        <dbReference type="Proteomes" id="UP000033491"/>
    </source>
</evidence>
<comment type="caution">
    <text evidence="2">The sequence shown here is derived from an EMBL/GenBank/DDBJ whole genome shotgun (WGS) entry which is preliminary data.</text>
</comment>
<dbReference type="InterPro" id="IPR039422">
    <property type="entry name" value="MarR/SlyA-like"/>
</dbReference>
<dbReference type="SUPFAM" id="SSF46785">
    <property type="entry name" value="Winged helix' DNA-binding domain"/>
    <property type="match status" value="1"/>
</dbReference>
<organism evidence="2 3">
    <name type="scientific">Levilactobacillus spicheri</name>
    <dbReference type="NCBI Taxonomy" id="216463"/>
    <lineage>
        <taxon>Bacteria</taxon>
        <taxon>Bacillati</taxon>
        <taxon>Bacillota</taxon>
        <taxon>Bacilli</taxon>
        <taxon>Lactobacillales</taxon>
        <taxon>Lactobacillaceae</taxon>
        <taxon>Levilactobacillus</taxon>
    </lineage>
</organism>
<dbReference type="GO" id="GO:0003700">
    <property type="term" value="F:DNA-binding transcription factor activity"/>
    <property type="evidence" value="ECO:0007669"/>
    <property type="project" value="InterPro"/>
</dbReference>
<dbReference type="InterPro" id="IPR000835">
    <property type="entry name" value="HTH_MarR-typ"/>
</dbReference>
<sequence>MSENISQLLEWTKQLRKIDRHLNMLEMSSQKVTLLQFQLLHEIDQGTFSPRSFVERAGVSRSSISVRLSNLMKQGWVVTAISDGDHRRHTLQLTPAGKAIHDEVMQSVVESIRVAYDDLRDIMDDENEKLG</sequence>
<dbReference type="RefSeq" id="WP_045808415.1">
    <property type="nucleotide sequence ID" value="NZ_JZCR01000025.1"/>
</dbReference>
<dbReference type="PANTHER" id="PTHR33164">
    <property type="entry name" value="TRANSCRIPTIONAL REGULATOR, MARR FAMILY"/>
    <property type="match status" value="1"/>
</dbReference>
<dbReference type="AlphaFoldDB" id="A0A0F3RS71"/>
<gene>
    <name evidence="2" type="ORF">VC81_12625</name>
</gene>
<dbReference type="Proteomes" id="UP000033491">
    <property type="component" value="Unassembled WGS sequence"/>
</dbReference>
<dbReference type="GO" id="GO:0006950">
    <property type="term" value="P:response to stress"/>
    <property type="evidence" value="ECO:0007669"/>
    <property type="project" value="TreeGrafter"/>
</dbReference>
<dbReference type="PROSITE" id="PS50995">
    <property type="entry name" value="HTH_MARR_2"/>
    <property type="match status" value="1"/>
</dbReference>
<evidence type="ECO:0000313" key="2">
    <source>
        <dbReference type="EMBL" id="KJW11637.1"/>
    </source>
</evidence>
<accession>A0A0F3RS71</accession>
<dbReference type="InterPro" id="IPR036390">
    <property type="entry name" value="WH_DNA-bd_sf"/>
</dbReference>
<reference evidence="2 3" key="1">
    <citation type="submission" date="2015-03" db="EMBL/GenBank/DDBJ databases">
        <authorList>
            <person name="Zheng J."/>
            <person name="Ganezle M."/>
        </authorList>
    </citation>
    <scope>NUCLEOTIDE SEQUENCE [LARGE SCALE GENOMIC DNA]</scope>
    <source>
        <strain evidence="2 3">LP38</strain>
    </source>
</reference>
<dbReference type="SMART" id="SM00347">
    <property type="entry name" value="HTH_MARR"/>
    <property type="match status" value="1"/>
</dbReference>